<keyword evidence="2" id="KW-0902">Two-component regulatory system</keyword>
<name>A0A4U1CV90_9SPHI</name>
<protein>
    <submittedName>
        <fullName evidence="8">Response regulator transcription factor</fullName>
    </submittedName>
</protein>
<keyword evidence="3 5" id="KW-0238">DNA-binding</keyword>
<dbReference type="CDD" id="cd17574">
    <property type="entry name" value="REC_OmpR"/>
    <property type="match status" value="1"/>
</dbReference>
<proteinExistence type="predicted"/>
<accession>A0A4U1CV90</accession>
<dbReference type="GO" id="GO:0000976">
    <property type="term" value="F:transcription cis-regulatory region binding"/>
    <property type="evidence" value="ECO:0007669"/>
    <property type="project" value="TreeGrafter"/>
</dbReference>
<dbReference type="InterPro" id="IPR001789">
    <property type="entry name" value="Sig_transdc_resp-reg_receiver"/>
</dbReference>
<feature type="domain" description="OmpR/PhoB-type" evidence="7">
    <location>
        <begin position="135"/>
        <end position="232"/>
    </location>
</feature>
<dbReference type="GO" id="GO:0005829">
    <property type="term" value="C:cytosol"/>
    <property type="evidence" value="ECO:0007669"/>
    <property type="project" value="TreeGrafter"/>
</dbReference>
<feature type="modified residue" description="4-aspartylphosphate" evidence="4">
    <location>
        <position position="55"/>
    </location>
</feature>
<dbReference type="InterPro" id="IPR036388">
    <property type="entry name" value="WH-like_DNA-bd_sf"/>
</dbReference>
<dbReference type="PROSITE" id="PS50110">
    <property type="entry name" value="RESPONSE_REGULATORY"/>
    <property type="match status" value="1"/>
</dbReference>
<evidence type="ECO:0000256" key="5">
    <source>
        <dbReference type="PROSITE-ProRule" id="PRU01091"/>
    </source>
</evidence>
<keyword evidence="9" id="KW-1185">Reference proteome</keyword>
<dbReference type="AlphaFoldDB" id="A0A4U1CV90"/>
<dbReference type="InterPro" id="IPR001867">
    <property type="entry name" value="OmpR/PhoB-type_DNA-bd"/>
</dbReference>
<evidence type="ECO:0000259" key="6">
    <source>
        <dbReference type="PROSITE" id="PS50110"/>
    </source>
</evidence>
<dbReference type="Proteomes" id="UP000309488">
    <property type="component" value="Unassembled WGS sequence"/>
</dbReference>
<sequence length="232" mass="26733">MKLSPKVLLVEDEEALGQIIKDSLENRGFEVVHMIDGSLAYDEYVKYKPSIMILDVMLPSESGLTIAKKIRLEDKQTPILFLTARTMSTDVLNGYEAGGNDYLKKPFDMEELIIRVKVLLNQNRLLEGSQSELNHGIVDIGNYTYDIKHCILSYQGIPKKLTAREAEVLKVLYQNRNRLLDRKTFLIQIWGDDDFFSSRSLDVFITKLRKSLKKDPMIQIINHRGFGYKLVF</sequence>
<dbReference type="GO" id="GO:0006355">
    <property type="term" value="P:regulation of DNA-templated transcription"/>
    <property type="evidence" value="ECO:0007669"/>
    <property type="project" value="InterPro"/>
</dbReference>
<reference evidence="8 9" key="1">
    <citation type="submission" date="2019-04" db="EMBL/GenBank/DDBJ databases">
        <title>Pedobacter sp. RP-3-22 sp. nov., isolated from Arctic soil.</title>
        <authorList>
            <person name="Dahal R.H."/>
            <person name="Kim D.-U."/>
        </authorList>
    </citation>
    <scope>NUCLEOTIDE SEQUENCE [LARGE SCALE GENOMIC DNA]</scope>
    <source>
        <strain evidence="8 9">RP-3-22</strain>
    </source>
</reference>
<evidence type="ECO:0000313" key="8">
    <source>
        <dbReference type="EMBL" id="TKC12576.1"/>
    </source>
</evidence>
<dbReference type="GO" id="GO:0032993">
    <property type="term" value="C:protein-DNA complex"/>
    <property type="evidence" value="ECO:0007669"/>
    <property type="project" value="TreeGrafter"/>
</dbReference>
<feature type="DNA-binding region" description="OmpR/PhoB-type" evidence="5">
    <location>
        <begin position="135"/>
        <end position="232"/>
    </location>
</feature>
<dbReference type="SMART" id="SM00862">
    <property type="entry name" value="Trans_reg_C"/>
    <property type="match status" value="1"/>
</dbReference>
<dbReference type="PANTHER" id="PTHR48111">
    <property type="entry name" value="REGULATOR OF RPOS"/>
    <property type="match status" value="1"/>
</dbReference>
<dbReference type="PROSITE" id="PS51755">
    <property type="entry name" value="OMPR_PHOB"/>
    <property type="match status" value="1"/>
</dbReference>
<dbReference type="GO" id="GO:0000156">
    <property type="term" value="F:phosphorelay response regulator activity"/>
    <property type="evidence" value="ECO:0007669"/>
    <property type="project" value="TreeGrafter"/>
</dbReference>
<dbReference type="EMBL" id="SWBR01000001">
    <property type="protein sequence ID" value="TKC12576.1"/>
    <property type="molecule type" value="Genomic_DNA"/>
</dbReference>
<dbReference type="Pfam" id="PF00072">
    <property type="entry name" value="Response_reg"/>
    <property type="match status" value="1"/>
</dbReference>
<dbReference type="SUPFAM" id="SSF52172">
    <property type="entry name" value="CheY-like"/>
    <property type="match status" value="1"/>
</dbReference>
<dbReference type="Gene3D" id="1.10.10.10">
    <property type="entry name" value="Winged helix-like DNA-binding domain superfamily/Winged helix DNA-binding domain"/>
    <property type="match status" value="1"/>
</dbReference>
<dbReference type="RefSeq" id="WP_136838700.1">
    <property type="nucleotide sequence ID" value="NZ_SWBR01000001.1"/>
</dbReference>
<organism evidence="8 9">
    <name type="scientific">Pedobacter polaris</name>
    <dbReference type="NCBI Taxonomy" id="2571273"/>
    <lineage>
        <taxon>Bacteria</taxon>
        <taxon>Pseudomonadati</taxon>
        <taxon>Bacteroidota</taxon>
        <taxon>Sphingobacteriia</taxon>
        <taxon>Sphingobacteriales</taxon>
        <taxon>Sphingobacteriaceae</taxon>
        <taxon>Pedobacter</taxon>
    </lineage>
</organism>
<dbReference type="InterPro" id="IPR039420">
    <property type="entry name" value="WalR-like"/>
</dbReference>
<evidence type="ECO:0000256" key="4">
    <source>
        <dbReference type="PROSITE-ProRule" id="PRU00169"/>
    </source>
</evidence>
<dbReference type="SUPFAM" id="SSF46894">
    <property type="entry name" value="C-terminal effector domain of the bipartite response regulators"/>
    <property type="match status" value="1"/>
</dbReference>
<evidence type="ECO:0000256" key="2">
    <source>
        <dbReference type="ARBA" id="ARBA00023012"/>
    </source>
</evidence>
<feature type="domain" description="Response regulatory" evidence="6">
    <location>
        <begin position="6"/>
        <end position="120"/>
    </location>
</feature>
<evidence type="ECO:0000259" key="7">
    <source>
        <dbReference type="PROSITE" id="PS51755"/>
    </source>
</evidence>
<dbReference type="InterPro" id="IPR011006">
    <property type="entry name" value="CheY-like_superfamily"/>
</dbReference>
<evidence type="ECO:0000256" key="3">
    <source>
        <dbReference type="ARBA" id="ARBA00023125"/>
    </source>
</evidence>
<evidence type="ECO:0000313" key="9">
    <source>
        <dbReference type="Proteomes" id="UP000309488"/>
    </source>
</evidence>
<dbReference type="PANTHER" id="PTHR48111:SF40">
    <property type="entry name" value="PHOSPHATE REGULON TRANSCRIPTIONAL REGULATORY PROTEIN PHOB"/>
    <property type="match status" value="1"/>
</dbReference>
<dbReference type="Pfam" id="PF00486">
    <property type="entry name" value="Trans_reg_C"/>
    <property type="match status" value="1"/>
</dbReference>
<dbReference type="OrthoDB" id="9790442at2"/>
<dbReference type="Gene3D" id="3.40.50.2300">
    <property type="match status" value="1"/>
</dbReference>
<evidence type="ECO:0000256" key="1">
    <source>
        <dbReference type="ARBA" id="ARBA00022553"/>
    </source>
</evidence>
<dbReference type="SMART" id="SM00448">
    <property type="entry name" value="REC"/>
    <property type="match status" value="1"/>
</dbReference>
<comment type="caution">
    <text evidence="8">The sequence shown here is derived from an EMBL/GenBank/DDBJ whole genome shotgun (WGS) entry which is preliminary data.</text>
</comment>
<dbReference type="CDD" id="cd00383">
    <property type="entry name" value="trans_reg_C"/>
    <property type="match status" value="1"/>
</dbReference>
<keyword evidence="1 4" id="KW-0597">Phosphoprotein</keyword>
<gene>
    <name evidence="8" type="ORF">FA048_02870</name>
</gene>
<dbReference type="InterPro" id="IPR016032">
    <property type="entry name" value="Sig_transdc_resp-reg_C-effctor"/>
</dbReference>